<feature type="region of interest" description="Disordered" evidence="1">
    <location>
        <begin position="176"/>
        <end position="200"/>
    </location>
</feature>
<name>A0ABQ9H7A2_9NEOP</name>
<proteinExistence type="predicted"/>
<organism evidence="2 3">
    <name type="scientific">Dryococelus australis</name>
    <dbReference type="NCBI Taxonomy" id="614101"/>
    <lineage>
        <taxon>Eukaryota</taxon>
        <taxon>Metazoa</taxon>
        <taxon>Ecdysozoa</taxon>
        <taxon>Arthropoda</taxon>
        <taxon>Hexapoda</taxon>
        <taxon>Insecta</taxon>
        <taxon>Pterygota</taxon>
        <taxon>Neoptera</taxon>
        <taxon>Polyneoptera</taxon>
        <taxon>Phasmatodea</taxon>
        <taxon>Verophasmatodea</taxon>
        <taxon>Anareolatae</taxon>
        <taxon>Phasmatidae</taxon>
        <taxon>Eurycanthinae</taxon>
        <taxon>Dryococelus</taxon>
    </lineage>
</organism>
<dbReference type="PANTHER" id="PTHR46704:SF1">
    <property type="entry name" value="TELOMERE LENGTH REGULATION PROTEIN TEL2 HOMOLOG"/>
    <property type="match status" value="1"/>
</dbReference>
<dbReference type="PANTHER" id="PTHR46704">
    <property type="entry name" value="CXC DOMAIN-CONTAINING PROTEIN-RELATED"/>
    <property type="match status" value="1"/>
</dbReference>
<reference evidence="2 3" key="1">
    <citation type="submission" date="2023-02" db="EMBL/GenBank/DDBJ databases">
        <title>LHISI_Scaffold_Assembly.</title>
        <authorList>
            <person name="Stuart O.P."/>
            <person name="Cleave R."/>
            <person name="Magrath M.J.L."/>
            <person name="Mikheyev A.S."/>
        </authorList>
    </citation>
    <scope>NUCLEOTIDE SEQUENCE [LARGE SCALE GENOMIC DNA]</scope>
    <source>
        <strain evidence="2">Daus_M_001</strain>
        <tissue evidence="2">Leg muscle</tissue>
    </source>
</reference>
<keyword evidence="3" id="KW-1185">Reference proteome</keyword>
<gene>
    <name evidence="2" type="ORF">PR048_016614</name>
</gene>
<protein>
    <submittedName>
        <fullName evidence="2">Uncharacterized protein</fullName>
    </submittedName>
</protein>
<accession>A0ABQ9H7A2</accession>
<feature type="compositionally biased region" description="Basic and acidic residues" evidence="1">
    <location>
        <begin position="116"/>
        <end position="136"/>
    </location>
</feature>
<evidence type="ECO:0000313" key="3">
    <source>
        <dbReference type="Proteomes" id="UP001159363"/>
    </source>
</evidence>
<dbReference type="EMBL" id="JARBHB010000006">
    <property type="protein sequence ID" value="KAJ8880151.1"/>
    <property type="molecule type" value="Genomic_DNA"/>
</dbReference>
<feature type="region of interest" description="Disordered" evidence="1">
    <location>
        <begin position="109"/>
        <end position="136"/>
    </location>
</feature>
<comment type="caution">
    <text evidence="2">The sequence shown here is derived from an EMBL/GenBank/DDBJ whole genome shotgun (WGS) entry which is preliminary data.</text>
</comment>
<evidence type="ECO:0000313" key="2">
    <source>
        <dbReference type="EMBL" id="KAJ8880151.1"/>
    </source>
</evidence>
<dbReference type="Proteomes" id="UP001159363">
    <property type="component" value="Chromosome 5"/>
</dbReference>
<dbReference type="Gene3D" id="3.40.50.1010">
    <property type="entry name" value="5'-nuclease"/>
    <property type="match status" value="1"/>
</dbReference>
<evidence type="ECO:0000256" key="1">
    <source>
        <dbReference type="SAM" id="MobiDB-lite"/>
    </source>
</evidence>
<sequence length="1036" mass="115006">MVRDEVLVDMTRRSECLVCRKPLEPGQKEVTTVKRGLLGFVNARFRNGNTLDSLLEGLVFPSPTIPISVFLGFPKPLQTNAGMVPEQRPWPIPLDERCVCGVVPECGGGGGGRSPRGPDDQQHRPTRGVPDRDRAPIALMEDKQSDRLTAAAPLNGTEIFAFTTFPDFCPRKDYTSPGTIKKDLSSENKSEDPDLGTERRLRSSEDVFNVKQYCLYCGEEASVRKETEEADSVVARALEPEGGGDVWGEIVHARTVSVADIVAAEAKYHKQHMNLRLWSTTEPIQVEARKDISNMPLTMLILISEPLQDMAHSTQWALTRYLHPPSADIIAARGKLQTNCYKKSALPGLKGINICELATVSDATARSVKNAISAADVLWSSARCLEESSAPPWNGFMRSCIHTGKINCSAVSFIHLYPSNRCTIYTALLFAVEECKRHNQASCIVTFDQPLYAKVSEIISAAPPGELDSITHRLGGFHPLVSFMGSIGFIMSGSGIEELWMQVYTSSSITHMISGHAFSRAVRAHTLTSQALITIILGMENLFGVYQEESHKLCLDVSTGERMILDTVESPLCSSAQHCLNKVVLATDGSSTCSRWTYWASLLEPKGLVIGNFIYSVCGQCCRTCMLLDTFTTLTQVTYMSSRRRNSHLECHHIKGFFTVRRKNEFWGGVWIDLSIELDLMRALKTKRGLTRGRGITGSTFAYFVAAFTVCLKLCNALEELPGIKTGSSEQHVELRDSHRSRCAHDVAVLLSWLKEHSPWDVDCLRSLASRVVGDDSINCDQAEYVGLGAIKRTLAQILKNRVKPLSAVARSILIRDDVVEVNSHQLFMRIVCVMKTESDLKHYLSYELSPRPPALFDEVAMRKTVKSTFLKLFSYTTPEENSTNDPRIVIIDGRHLLHALVWPRPATYGQIADAYLKFVQKHYRVSATVVFDGYNIQSTKSQGHFRRASKTTSAEIMFDMNTSVSTTQADFQSNRHNKERLITLLSHHFETTGIEVCNSEGDADTLIVKRALELASVGNNVTIVASLSQTLQSCC</sequence>